<dbReference type="Pfam" id="PF00410">
    <property type="entry name" value="Ribosomal_S8"/>
    <property type="match status" value="1"/>
</dbReference>
<dbReference type="AlphaFoldDB" id="A0A0K1HPF1"/>
<dbReference type="GO" id="GO:0005840">
    <property type="term" value="C:ribosome"/>
    <property type="evidence" value="ECO:0007669"/>
    <property type="project" value="UniProtKB-KW"/>
</dbReference>
<comment type="similarity">
    <text evidence="1">Belongs to the universal ribosomal protein uS8 family.</text>
</comment>
<sequence>MKIKLAYLISSINSGILNRSFSVEVPYSSLNYEVLNLLLRQNLISSFSFKSGKFEVILRYYQGRGVIKKLNLISKLKRYIYMNKSKLRNKTRSGNISGFYILSTPNGLTTHFESLNLEDNLGGEVLLKVIL</sequence>
<keyword evidence="3" id="KW-0687">Ribonucleoprotein</keyword>
<evidence type="ECO:0000313" key="4">
    <source>
        <dbReference type="EMBL" id="AKT93944.1"/>
    </source>
</evidence>
<gene>
    <name evidence="4" type="primary">rps8</name>
    <name evidence="4" type="ORF">AB846_15</name>
</gene>
<dbReference type="GO" id="GO:0003735">
    <property type="term" value="F:structural constituent of ribosome"/>
    <property type="evidence" value="ECO:0007669"/>
    <property type="project" value="InterPro"/>
</dbReference>
<dbReference type="GO" id="GO:0006412">
    <property type="term" value="P:translation"/>
    <property type="evidence" value="ECO:0007669"/>
    <property type="project" value="InterPro"/>
</dbReference>
<protein>
    <submittedName>
        <fullName evidence="4">Ribosomal protein S8</fullName>
    </submittedName>
</protein>
<organism evidence="4">
    <name type="scientific">Vermamoeba vermiformis</name>
    <name type="common">Amoeba</name>
    <name type="synonym">Hartmannella vermiformis</name>
    <dbReference type="NCBI Taxonomy" id="5778"/>
    <lineage>
        <taxon>Eukaryota</taxon>
        <taxon>Amoebozoa</taxon>
        <taxon>Tubulinea</taxon>
        <taxon>Echinamoebida</taxon>
        <taxon>Vermamoeba</taxon>
    </lineage>
</organism>
<evidence type="ECO:0000256" key="2">
    <source>
        <dbReference type="ARBA" id="ARBA00022980"/>
    </source>
</evidence>
<dbReference type="Gene3D" id="3.30.1490.10">
    <property type="match status" value="1"/>
</dbReference>
<dbReference type="InterPro" id="IPR035987">
    <property type="entry name" value="Ribosomal_uS8_sf"/>
</dbReference>
<dbReference type="Gene3D" id="3.30.1370.30">
    <property type="match status" value="1"/>
</dbReference>
<dbReference type="EMBL" id="KT185627">
    <property type="protein sequence ID" value="AKT93944.1"/>
    <property type="molecule type" value="Genomic_DNA"/>
</dbReference>
<name>A0A0K1HPF1_VERVE</name>
<keyword evidence="2 4" id="KW-0689">Ribosomal protein</keyword>
<evidence type="ECO:0000256" key="3">
    <source>
        <dbReference type="ARBA" id="ARBA00023274"/>
    </source>
</evidence>
<dbReference type="SUPFAM" id="SSF56047">
    <property type="entry name" value="Ribosomal protein S8"/>
    <property type="match status" value="1"/>
</dbReference>
<accession>A0A0K1HPF1</accession>
<geneLocation type="mitochondrion" evidence="4"/>
<reference evidence="4" key="1">
    <citation type="journal article" date="2015" name="J. Eukaryot. Microbiol.">
        <title>Uncovering Cryptic Diversity in Two Amoebozoan Species Using Complete Mitochondrial Genome Sequences.</title>
        <authorList>
            <person name="Fucikova K."/>
            <person name="Lahr D.J."/>
        </authorList>
    </citation>
    <scope>NUCLEOTIDE SEQUENCE</scope>
    <source>
        <strain evidence="4">BCP-EM3VF21-2</strain>
    </source>
</reference>
<dbReference type="InterPro" id="IPR000630">
    <property type="entry name" value="Ribosomal_uS8"/>
</dbReference>
<proteinExistence type="inferred from homology"/>
<evidence type="ECO:0000256" key="1">
    <source>
        <dbReference type="ARBA" id="ARBA00006471"/>
    </source>
</evidence>
<dbReference type="GO" id="GO:1990904">
    <property type="term" value="C:ribonucleoprotein complex"/>
    <property type="evidence" value="ECO:0007669"/>
    <property type="project" value="UniProtKB-KW"/>
</dbReference>
<keyword evidence="4" id="KW-0496">Mitochondrion</keyword>